<keyword evidence="2" id="KW-1185">Reference proteome</keyword>
<name>A0ABW5XFS0_9MICO</name>
<dbReference type="Proteomes" id="UP001597391">
    <property type="component" value="Unassembled WGS sequence"/>
</dbReference>
<dbReference type="InterPro" id="IPR027417">
    <property type="entry name" value="P-loop_NTPase"/>
</dbReference>
<dbReference type="Gene3D" id="3.40.50.300">
    <property type="entry name" value="P-loop containing nucleotide triphosphate hydrolases"/>
    <property type="match status" value="1"/>
</dbReference>
<accession>A0ABW5XFS0</accession>
<dbReference type="EMBL" id="JBHUOP010000003">
    <property type="protein sequence ID" value="MFD2840492.1"/>
    <property type="molecule type" value="Genomic_DNA"/>
</dbReference>
<gene>
    <name evidence="1" type="ORF">ACFSYH_07900</name>
</gene>
<dbReference type="PANTHER" id="PTHR37816:SF1">
    <property type="entry name" value="TOXIN"/>
    <property type="match status" value="1"/>
</dbReference>
<dbReference type="RefSeq" id="WP_377466345.1">
    <property type="nucleotide sequence ID" value="NZ_JBHUOP010000003.1"/>
</dbReference>
<proteinExistence type="predicted"/>
<reference evidence="2" key="1">
    <citation type="journal article" date="2019" name="Int. J. Syst. Evol. Microbiol.">
        <title>The Global Catalogue of Microorganisms (GCM) 10K type strain sequencing project: providing services to taxonomists for standard genome sequencing and annotation.</title>
        <authorList>
            <consortium name="The Broad Institute Genomics Platform"/>
            <consortium name="The Broad Institute Genome Sequencing Center for Infectious Disease"/>
            <person name="Wu L."/>
            <person name="Ma J."/>
        </authorList>
    </citation>
    <scope>NUCLEOTIDE SEQUENCE [LARGE SCALE GENOMIC DNA]</scope>
    <source>
        <strain evidence="2">KCTC 33576</strain>
    </source>
</reference>
<evidence type="ECO:0000313" key="2">
    <source>
        <dbReference type="Proteomes" id="UP001597391"/>
    </source>
</evidence>
<protein>
    <submittedName>
        <fullName evidence="1">Toxin</fullName>
    </submittedName>
</protein>
<dbReference type="SUPFAM" id="SSF52540">
    <property type="entry name" value="P-loop containing nucleoside triphosphate hydrolases"/>
    <property type="match status" value="1"/>
</dbReference>
<dbReference type="InterPro" id="IPR052922">
    <property type="entry name" value="Cytidylate_Kinase-2"/>
</dbReference>
<sequence>MPAQPPPDGIPPQRLRIVGVSGSGKSHLAQAVAARMGLPRLDLDAVFWDAEWTYRDLDEAHHIIREFVTEHPDGWVSDGGWVNRLDGLLDPGTPNGADTFVWLDHPRRTVMRRVILRTLRRAVTREELWHGNRENPLTWLRWDPHRNIIRWAWVNHAVTRRRMRVLISEGVPVIRLCGQREVNKWLASLPVRPVDGDDTCT</sequence>
<organism evidence="1 2">
    <name type="scientific">Populibacterium corticicola</name>
    <dbReference type="NCBI Taxonomy" id="1812826"/>
    <lineage>
        <taxon>Bacteria</taxon>
        <taxon>Bacillati</taxon>
        <taxon>Actinomycetota</taxon>
        <taxon>Actinomycetes</taxon>
        <taxon>Micrococcales</taxon>
        <taxon>Jonesiaceae</taxon>
        <taxon>Populibacterium</taxon>
    </lineage>
</organism>
<dbReference type="PANTHER" id="PTHR37816">
    <property type="entry name" value="YALI0E33011P"/>
    <property type="match status" value="1"/>
</dbReference>
<evidence type="ECO:0000313" key="1">
    <source>
        <dbReference type="EMBL" id="MFD2840492.1"/>
    </source>
</evidence>
<comment type="caution">
    <text evidence="1">The sequence shown here is derived from an EMBL/GenBank/DDBJ whole genome shotgun (WGS) entry which is preliminary data.</text>
</comment>